<evidence type="ECO:0000313" key="11">
    <source>
        <dbReference type="Proteomes" id="UP001465331"/>
    </source>
</evidence>
<dbReference type="EMBL" id="JBEPIJ010000004">
    <property type="protein sequence ID" value="MES0873292.1"/>
    <property type="molecule type" value="Genomic_DNA"/>
</dbReference>
<keyword evidence="6 8" id="KW-1133">Transmembrane helix</keyword>
<dbReference type="InterPro" id="IPR004638">
    <property type="entry name" value="EmrB-like"/>
</dbReference>
<feature type="transmembrane region" description="Helical" evidence="8">
    <location>
        <begin position="172"/>
        <end position="192"/>
    </location>
</feature>
<organism evidence="10 11">
    <name type="scientific">Sinimarinibacterium thermocellulolyticum</name>
    <dbReference type="NCBI Taxonomy" id="3170016"/>
    <lineage>
        <taxon>Bacteria</taxon>
        <taxon>Pseudomonadati</taxon>
        <taxon>Pseudomonadota</taxon>
        <taxon>Gammaproteobacteria</taxon>
        <taxon>Nevskiales</taxon>
        <taxon>Nevskiaceae</taxon>
        <taxon>Sinimarinibacterium</taxon>
    </lineage>
</organism>
<name>A0ABV2A7R5_9GAMM</name>
<feature type="transmembrane region" description="Helical" evidence="8">
    <location>
        <begin position="12"/>
        <end position="36"/>
    </location>
</feature>
<dbReference type="Pfam" id="PF07690">
    <property type="entry name" value="MFS_1"/>
    <property type="match status" value="1"/>
</dbReference>
<evidence type="ECO:0000313" key="10">
    <source>
        <dbReference type="EMBL" id="MES0873292.1"/>
    </source>
</evidence>
<sequence>MPPKHEDAPLRGWRLFLTVLAINVAAFLEILDLSIVNASVPAVAGTLGATQSEATWAISAYALGAAVIQPVTGWLTRRFGEVRLFMGSTALFTFASALCGAAPTLESLVLFRLLQGIVSGPMFPLSQSLMWNVVPERWHGIAQGVWGMVVLVAPVCGPLLGGWLTDEYSWRWAFYINVPLGIGVVSILWTFLGHKKETTERIPVDVAGFVLLFLGVGALQVAFDNGHQKDWFESSFIVVTMIVSVVALLLFTAWERYERYPVVDFTYFLRRNFWPSVAAIALGYGAVIGVLVTYNLWLQTTIGYSATLAGLAQVPFGVAAIITAALMGVFSARIPLRTTATVAFVLFAAGSVWLAFVPADATFWQLSAPRVLHGIASPLFFIMLSDIKLSGLPPERLAGGTSLSSFVRTLAMSLFTALSVTAWDQRADTHHILFAERTSPIFLSAVAPSANGGPAPAPVTLPAPAAELSMLDAVATLKARTLAFHDVCWLSAMVFLLAIPLIWIPRGPFVRGRAAGTH</sequence>
<dbReference type="RefSeq" id="WP_352888227.1">
    <property type="nucleotide sequence ID" value="NZ_JBEPIJ010000004.1"/>
</dbReference>
<evidence type="ECO:0000259" key="9">
    <source>
        <dbReference type="PROSITE" id="PS50850"/>
    </source>
</evidence>
<evidence type="ECO:0000256" key="6">
    <source>
        <dbReference type="ARBA" id="ARBA00022989"/>
    </source>
</evidence>
<feature type="transmembrane region" description="Helical" evidence="8">
    <location>
        <begin position="204"/>
        <end position="223"/>
    </location>
</feature>
<comment type="caution">
    <text evidence="10">The sequence shown here is derived from an EMBL/GenBank/DDBJ whole genome shotgun (WGS) entry which is preliminary data.</text>
</comment>
<evidence type="ECO:0000256" key="1">
    <source>
        <dbReference type="ARBA" id="ARBA00004651"/>
    </source>
</evidence>
<feature type="transmembrane region" description="Helical" evidence="8">
    <location>
        <begin position="82"/>
        <end position="103"/>
    </location>
</feature>
<dbReference type="PANTHER" id="PTHR42718">
    <property type="entry name" value="MAJOR FACILITATOR SUPERFAMILY MULTIDRUG TRANSPORTER MFSC"/>
    <property type="match status" value="1"/>
</dbReference>
<feature type="transmembrane region" description="Helical" evidence="8">
    <location>
        <begin position="482"/>
        <end position="504"/>
    </location>
</feature>
<comment type="similarity">
    <text evidence="2">Belongs to the major facilitator superfamily. EmrB family.</text>
</comment>
<keyword evidence="11" id="KW-1185">Reference proteome</keyword>
<gene>
    <name evidence="10" type="ORF">ABSH63_04595</name>
</gene>
<dbReference type="InterPro" id="IPR011701">
    <property type="entry name" value="MFS"/>
</dbReference>
<evidence type="ECO:0000256" key="4">
    <source>
        <dbReference type="ARBA" id="ARBA00022475"/>
    </source>
</evidence>
<keyword evidence="5 8" id="KW-0812">Transmembrane</keyword>
<feature type="transmembrane region" description="Helical" evidence="8">
    <location>
        <begin position="235"/>
        <end position="253"/>
    </location>
</feature>
<feature type="domain" description="Major facilitator superfamily (MFS) profile" evidence="9">
    <location>
        <begin position="18"/>
        <end position="451"/>
    </location>
</feature>
<dbReference type="PROSITE" id="PS50850">
    <property type="entry name" value="MFS"/>
    <property type="match status" value="1"/>
</dbReference>
<evidence type="ECO:0000256" key="5">
    <source>
        <dbReference type="ARBA" id="ARBA00022692"/>
    </source>
</evidence>
<evidence type="ECO:0000256" key="2">
    <source>
        <dbReference type="ARBA" id="ARBA00008537"/>
    </source>
</evidence>
<proteinExistence type="inferred from homology"/>
<feature type="transmembrane region" description="Helical" evidence="8">
    <location>
        <begin position="302"/>
        <end position="326"/>
    </location>
</feature>
<evidence type="ECO:0000256" key="3">
    <source>
        <dbReference type="ARBA" id="ARBA00022448"/>
    </source>
</evidence>
<dbReference type="InterPro" id="IPR036259">
    <property type="entry name" value="MFS_trans_sf"/>
</dbReference>
<dbReference type="NCBIfam" id="TIGR00711">
    <property type="entry name" value="efflux_EmrB"/>
    <property type="match status" value="1"/>
</dbReference>
<reference evidence="10 11" key="1">
    <citation type="submission" date="2024-06" db="EMBL/GenBank/DDBJ databases">
        <authorList>
            <person name="Li Z."/>
            <person name="Jiang Y."/>
        </authorList>
    </citation>
    <scope>NUCLEOTIDE SEQUENCE [LARGE SCALE GENOMIC DNA]</scope>
    <source>
        <strain evidence="10 11">HSW-8</strain>
    </source>
</reference>
<comment type="subcellular location">
    <subcellularLocation>
        <location evidence="1">Cell membrane</location>
        <topology evidence="1">Multi-pass membrane protein</topology>
    </subcellularLocation>
</comment>
<dbReference type="Gene3D" id="1.20.1250.20">
    <property type="entry name" value="MFS general substrate transporter like domains"/>
    <property type="match status" value="1"/>
</dbReference>
<dbReference type="Proteomes" id="UP001465331">
    <property type="component" value="Unassembled WGS sequence"/>
</dbReference>
<evidence type="ECO:0000256" key="7">
    <source>
        <dbReference type="ARBA" id="ARBA00023136"/>
    </source>
</evidence>
<dbReference type="PANTHER" id="PTHR42718:SF9">
    <property type="entry name" value="MAJOR FACILITATOR SUPERFAMILY MULTIDRUG TRANSPORTER MFSC"/>
    <property type="match status" value="1"/>
</dbReference>
<keyword evidence="7 8" id="KW-0472">Membrane</keyword>
<feature type="transmembrane region" description="Helical" evidence="8">
    <location>
        <begin position="56"/>
        <end position="75"/>
    </location>
</feature>
<feature type="transmembrane region" description="Helical" evidence="8">
    <location>
        <begin position="138"/>
        <end position="160"/>
    </location>
</feature>
<dbReference type="CDD" id="cd17503">
    <property type="entry name" value="MFS_LmrB_MDR_like"/>
    <property type="match status" value="1"/>
</dbReference>
<dbReference type="Gene3D" id="1.20.1720.10">
    <property type="entry name" value="Multidrug resistance protein D"/>
    <property type="match status" value="1"/>
</dbReference>
<keyword evidence="4" id="KW-1003">Cell membrane</keyword>
<feature type="transmembrane region" description="Helical" evidence="8">
    <location>
        <begin position="338"/>
        <end position="357"/>
    </location>
</feature>
<dbReference type="SUPFAM" id="SSF103473">
    <property type="entry name" value="MFS general substrate transporter"/>
    <property type="match status" value="1"/>
</dbReference>
<evidence type="ECO:0000256" key="8">
    <source>
        <dbReference type="SAM" id="Phobius"/>
    </source>
</evidence>
<protein>
    <submittedName>
        <fullName evidence="10">DHA2 family efflux MFS transporter permease subunit</fullName>
    </submittedName>
</protein>
<accession>A0ABV2A7R5</accession>
<dbReference type="InterPro" id="IPR020846">
    <property type="entry name" value="MFS_dom"/>
</dbReference>
<keyword evidence="3" id="KW-0813">Transport</keyword>
<feature type="transmembrane region" description="Helical" evidence="8">
    <location>
        <begin position="273"/>
        <end position="296"/>
    </location>
</feature>